<accession>A0A0J6FFY6</accession>
<reference evidence="1 2" key="1">
    <citation type="submission" date="2007-06" db="EMBL/GenBank/DDBJ databases">
        <title>The Genome Sequence of Coccidioides posadasii RMSCC_3488.</title>
        <authorList>
            <consortium name="Coccidioides Genome Resources Consortium"/>
            <consortium name="The Broad Institute Genome Sequencing Platform"/>
            <person name="Henn M.R."/>
            <person name="Sykes S."/>
            <person name="Young S."/>
            <person name="Jaffe D."/>
            <person name="Berlin A."/>
            <person name="Alvarez P."/>
            <person name="Butler J."/>
            <person name="Gnerre S."/>
            <person name="Grabherr M."/>
            <person name="Mauceli E."/>
            <person name="Brockman W."/>
            <person name="Kodira C."/>
            <person name="Alvarado L."/>
            <person name="Zeng Q."/>
            <person name="Crawford M."/>
            <person name="Antoine C."/>
            <person name="Devon K."/>
            <person name="Galgiani J."/>
            <person name="Orsborn K."/>
            <person name="Lewis M.L."/>
            <person name="Nusbaum C."/>
            <person name="Galagan J."/>
            <person name="Birren B."/>
        </authorList>
    </citation>
    <scope>NUCLEOTIDE SEQUENCE [LARGE SCALE GENOMIC DNA]</scope>
    <source>
        <strain evidence="1 2">RMSCC 3488</strain>
    </source>
</reference>
<dbReference type="EMBL" id="DS268110">
    <property type="protein sequence ID" value="KMM67804.1"/>
    <property type="molecule type" value="Genomic_DNA"/>
</dbReference>
<dbReference type="Proteomes" id="UP000054567">
    <property type="component" value="Unassembled WGS sequence"/>
</dbReference>
<proteinExistence type="predicted"/>
<dbReference type="SUPFAM" id="SSF56281">
    <property type="entry name" value="Metallo-hydrolase/oxidoreductase"/>
    <property type="match status" value="1"/>
</dbReference>
<dbReference type="AlphaFoldDB" id="A0A0J6FFY6"/>
<sequence length="271" mass="31071">MSPALTPQHPEEVMVTRELEGQNIITCSLPFSRFGLLRIGGRGTIVRMASGSSIVFSPVALTEHIKGLITALNSPIKYIIAPDIEHHIFLSDWKEAYPDAKVIGPHGLKEKREANPKTRGTSQIDYIFKPENRHNPEIFDDFNAEFDTEYIPSHPNREIVVFHKPTKTLLQADLFFNLPATQQYEKVKGGEHQGILTKMFMPVSTTKGDAIWQKRFLWYMMAKNRDEWKESARIIDGWGFERVIPCHGDVIETGGKMVFRKVFEWFLDGRQ</sequence>
<evidence type="ECO:0000313" key="2">
    <source>
        <dbReference type="Proteomes" id="UP000054567"/>
    </source>
</evidence>
<dbReference type="InterPro" id="IPR025638">
    <property type="entry name" value="DUF4336"/>
</dbReference>
<dbReference type="PANTHER" id="PTHR33835">
    <property type="entry name" value="YALI0C07656P"/>
    <property type="match status" value="1"/>
</dbReference>
<dbReference type="VEuPathDB" id="FungiDB:CPAG_04137"/>
<gene>
    <name evidence="1" type="ORF">CPAG_04137</name>
</gene>
<dbReference type="InterPro" id="IPR036866">
    <property type="entry name" value="RibonucZ/Hydroxyglut_hydro"/>
</dbReference>
<dbReference type="Gene3D" id="3.60.15.10">
    <property type="entry name" value="Ribonuclease Z/Hydroxyacylglutathione hydrolase-like"/>
    <property type="match status" value="1"/>
</dbReference>
<reference evidence="2" key="2">
    <citation type="journal article" date="2009" name="Genome Res.">
        <title>Comparative genomic analyses of the human fungal pathogens Coccidioides and their relatives.</title>
        <authorList>
            <person name="Sharpton T.J."/>
            <person name="Stajich J.E."/>
            <person name="Rounsley S.D."/>
            <person name="Gardner M.J."/>
            <person name="Wortman J.R."/>
            <person name="Jordar V.S."/>
            <person name="Maiti R."/>
            <person name="Kodira C.D."/>
            <person name="Neafsey D.E."/>
            <person name="Zeng Q."/>
            <person name="Hung C.-Y."/>
            <person name="McMahan C."/>
            <person name="Muszewska A."/>
            <person name="Grynberg M."/>
            <person name="Mandel M.A."/>
            <person name="Kellner E.M."/>
            <person name="Barker B.M."/>
            <person name="Galgiani J.N."/>
            <person name="Orbach M.J."/>
            <person name="Kirkland T.N."/>
            <person name="Cole G.T."/>
            <person name="Henn M.R."/>
            <person name="Birren B.W."/>
            <person name="Taylor J.W."/>
        </authorList>
    </citation>
    <scope>NUCLEOTIDE SEQUENCE [LARGE SCALE GENOMIC DNA]</scope>
    <source>
        <strain evidence="2">RMSCC 3488</strain>
    </source>
</reference>
<reference evidence="2" key="3">
    <citation type="journal article" date="2010" name="Genome Res.">
        <title>Population genomic sequencing of Coccidioides fungi reveals recent hybridization and transposon control.</title>
        <authorList>
            <person name="Neafsey D.E."/>
            <person name="Barker B.M."/>
            <person name="Sharpton T.J."/>
            <person name="Stajich J.E."/>
            <person name="Park D.J."/>
            <person name="Whiston E."/>
            <person name="Hung C.-Y."/>
            <person name="McMahan C."/>
            <person name="White J."/>
            <person name="Sykes S."/>
            <person name="Heiman D."/>
            <person name="Young S."/>
            <person name="Zeng Q."/>
            <person name="Abouelleil A."/>
            <person name="Aftuck L."/>
            <person name="Bessette D."/>
            <person name="Brown A."/>
            <person name="FitzGerald M."/>
            <person name="Lui A."/>
            <person name="Macdonald J.P."/>
            <person name="Priest M."/>
            <person name="Orbach M.J."/>
            <person name="Galgiani J.N."/>
            <person name="Kirkland T.N."/>
            <person name="Cole G.T."/>
            <person name="Birren B.W."/>
            <person name="Henn M.R."/>
            <person name="Taylor J.W."/>
            <person name="Rounsley S.D."/>
        </authorList>
    </citation>
    <scope>NUCLEOTIDE SEQUENCE [LARGE SCALE GENOMIC DNA]</scope>
    <source>
        <strain evidence="2">RMSCC 3488</strain>
    </source>
</reference>
<evidence type="ECO:0008006" key="3">
    <source>
        <dbReference type="Google" id="ProtNLM"/>
    </source>
</evidence>
<protein>
    <recommendedName>
        <fullName evidence="3">Nuclear protein Qri2/Nse4</fullName>
    </recommendedName>
</protein>
<name>A0A0J6FFY6_COCPO</name>
<dbReference type="PANTHER" id="PTHR33835:SF1">
    <property type="entry name" value="METALLO-BETA-LACTAMASE DOMAIN-CONTAINING PROTEIN"/>
    <property type="match status" value="1"/>
</dbReference>
<dbReference type="Pfam" id="PF14234">
    <property type="entry name" value="DUF4336"/>
    <property type="match status" value="1"/>
</dbReference>
<organism evidence="1 2">
    <name type="scientific">Coccidioides posadasii RMSCC 3488</name>
    <dbReference type="NCBI Taxonomy" id="454284"/>
    <lineage>
        <taxon>Eukaryota</taxon>
        <taxon>Fungi</taxon>
        <taxon>Dikarya</taxon>
        <taxon>Ascomycota</taxon>
        <taxon>Pezizomycotina</taxon>
        <taxon>Eurotiomycetes</taxon>
        <taxon>Eurotiomycetidae</taxon>
        <taxon>Onygenales</taxon>
        <taxon>Onygenaceae</taxon>
        <taxon>Coccidioides</taxon>
    </lineage>
</organism>
<dbReference type="OrthoDB" id="421671at2759"/>
<evidence type="ECO:0000313" key="1">
    <source>
        <dbReference type="EMBL" id="KMM67804.1"/>
    </source>
</evidence>